<evidence type="ECO:0000313" key="4">
    <source>
        <dbReference type="EMBL" id="RMQ18349.1"/>
    </source>
</evidence>
<gene>
    <name evidence="1" type="ORF">AC496_5519</name>
    <name evidence="4" type="ORF">ALQ11_04343</name>
    <name evidence="3" type="ORF">ALQ41_00011</name>
    <name evidence="2" type="ORF">ALQ42_00511</name>
</gene>
<dbReference type="AlphaFoldDB" id="A0A0N8RQ31"/>
<reference evidence="1 5" key="1">
    <citation type="submission" date="2015-07" db="EMBL/GenBank/DDBJ databases">
        <authorList>
            <person name="O'Brien H.E."/>
            <person name="Thakur S."/>
            <person name="Gong Y."/>
            <person name="Wang P.W."/>
            <person name="Guttman D.S."/>
        </authorList>
    </citation>
    <scope>NUCLEOTIDE SEQUENCE [LARGE SCALE GENOMIC DNA]</scope>
    <source>
        <strain evidence="1 5">BR1</strain>
    </source>
</reference>
<evidence type="ECO:0000313" key="8">
    <source>
        <dbReference type="Proteomes" id="UP000280599"/>
    </source>
</evidence>
<keyword evidence="5" id="KW-1185">Reference proteome</keyword>
<evidence type="ECO:0000313" key="2">
    <source>
        <dbReference type="EMBL" id="RMO33223.1"/>
    </source>
</evidence>
<proteinExistence type="predicted"/>
<name>A0A0N8RQ31_PSESG</name>
<dbReference type="EMBL" id="RBQX01000105">
    <property type="protein sequence ID" value="RMQ18349.1"/>
    <property type="molecule type" value="Genomic_DNA"/>
</dbReference>
<accession>A0A0N8RQ31</accession>
<reference evidence="1 5" key="2">
    <citation type="submission" date="2015-10" db="EMBL/GenBank/DDBJ databases">
        <title>Comparative genomics and high-throughput reverse genetic screens identify a new phytobacterial MAMP and an Arabidopsis receptor required for immune elicitation.</title>
        <authorList>
            <person name="Mott G.A."/>
            <person name="Thakur S."/>
            <person name="Wang P.W."/>
            <person name="Desveaux D."/>
            <person name="Guttman D.S."/>
        </authorList>
    </citation>
    <scope>NUCLEOTIDE SEQUENCE [LARGE SCALE GENOMIC DNA]</scope>
    <source>
        <strain evidence="1 5">BR1</strain>
    </source>
</reference>
<protein>
    <submittedName>
        <fullName evidence="2">Uncharacterized protein</fullName>
    </submittedName>
</protein>
<evidence type="ECO:0000313" key="6">
    <source>
        <dbReference type="Proteomes" id="UP000272471"/>
    </source>
</evidence>
<reference evidence="6 7" key="3">
    <citation type="submission" date="2018-08" db="EMBL/GenBank/DDBJ databases">
        <title>Recombination of ecologically and evolutionarily significant loci maintains genetic cohesion in the Pseudomonas syringae species complex.</title>
        <authorList>
            <person name="Dillon M."/>
            <person name="Thakur S."/>
            <person name="Almeida R.N.D."/>
            <person name="Weir B.S."/>
            <person name="Guttman D.S."/>
        </authorList>
    </citation>
    <scope>NUCLEOTIDE SEQUENCE [LARGE SCALE GENOMIC DNA]</scope>
    <source>
        <strain evidence="4 6">ICMP 4182</strain>
        <strain evidence="2 7">ICMP 6372</strain>
        <strain evidence="3 8">ICMP 867</strain>
    </source>
</reference>
<dbReference type="Proteomes" id="UP000037836">
    <property type="component" value="Unassembled WGS sequence"/>
</dbReference>
<dbReference type="EMBL" id="RBPS01000281">
    <property type="protein sequence ID" value="RMO33223.1"/>
    <property type="molecule type" value="Genomic_DNA"/>
</dbReference>
<comment type="caution">
    <text evidence="2">The sequence shown here is derived from an EMBL/GenBank/DDBJ whole genome shotgun (WGS) entry which is preliminary data.</text>
</comment>
<dbReference type="RefSeq" id="WP_004660292.1">
    <property type="nucleotide sequence ID" value="NZ_LGLL01000048.1"/>
</dbReference>
<evidence type="ECO:0000313" key="5">
    <source>
        <dbReference type="Proteomes" id="UP000037836"/>
    </source>
</evidence>
<organism evidence="2 7">
    <name type="scientific">Pseudomonas savastanoi pv. glycinea</name>
    <name type="common">Pseudomonas syringae pv. glycinea</name>
    <dbReference type="NCBI Taxonomy" id="318"/>
    <lineage>
        <taxon>Bacteria</taxon>
        <taxon>Pseudomonadati</taxon>
        <taxon>Pseudomonadota</taxon>
        <taxon>Gammaproteobacteria</taxon>
        <taxon>Pseudomonadales</taxon>
        <taxon>Pseudomonadaceae</taxon>
        <taxon>Pseudomonas</taxon>
    </lineage>
</organism>
<dbReference type="Proteomes" id="UP000272471">
    <property type="component" value="Unassembled WGS sequence"/>
</dbReference>
<dbReference type="Proteomes" id="UP000280599">
    <property type="component" value="Unassembled WGS sequence"/>
</dbReference>
<evidence type="ECO:0000313" key="3">
    <source>
        <dbReference type="EMBL" id="RMO42105.1"/>
    </source>
</evidence>
<evidence type="ECO:0000313" key="7">
    <source>
        <dbReference type="Proteomes" id="UP000273536"/>
    </source>
</evidence>
<sequence length="73" mass="7845">MTTNFGINARLDLAGISADLKWSSVELRRIAERLQAAGNSPDAQAILRMIDTFLEGEARLNVLANAMSAEALA</sequence>
<evidence type="ECO:0000313" key="1">
    <source>
        <dbReference type="EMBL" id="KPC44333.1"/>
    </source>
</evidence>
<dbReference type="EMBL" id="RBPT01000337">
    <property type="protein sequence ID" value="RMO42105.1"/>
    <property type="molecule type" value="Genomic_DNA"/>
</dbReference>
<dbReference type="Proteomes" id="UP000273536">
    <property type="component" value="Unassembled WGS sequence"/>
</dbReference>
<dbReference type="EMBL" id="LGLO01000051">
    <property type="protein sequence ID" value="KPC44333.1"/>
    <property type="molecule type" value="Genomic_DNA"/>
</dbReference>